<dbReference type="Proteomes" id="UP000469385">
    <property type="component" value="Unassembled WGS sequence"/>
</dbReference>
<dbReference type="EMBL" id="WSEL01000003">
    <property type="protein sequence ID" value="MVQ28172.1"/>
    <property type="molecule type" value="Genomic_DNA"/>
</dbReference>
<comment type="similarity">
    <text evidence="1 6">Belongs to the pseudouridine synthase RluA family.</text>
</comment>
<dbReference type="RefSeq" id="WP_157396308.1">
    <property type="nucleotide sequence ID" value="NZ_WSEL01000003.1"/>
</dbReference>
<evidence type="ECO:0000313" key="9">
    <source>
        <dbReference type="EMBL" id="MVQ28172.1"/>
    </source>
</evidence>
<dbReference type="InterPro" id="IPR002942">
    <property type="entry name" value="S4_RNA-bd"/>
</dbReference>
<dbReference type="Gene3D" id="3.10.290.10">
    <property type="entry name" value="RNA-binding S4 domain"/>
    <property type="match status" value="1"/>
</dbReference>
<evidence type="ECO:0000256" key="6">
    <source>
        <dbReference type="RuleBase" id="RU362028"/>
    </source>
</evidence>
<protein>
    <recommendedName>
        <fullName evidence="6">Pseudouridine synthase</fullName>
        <ecNumber evidence="6">5.4.99.-</ecNumber>
    </recommendedName>
</protein>
<dbReference type="EC" id="5.4.99.-" evidence="6"/>
<dbReference type="Gene3D" id="3.30.2350.10">
    <property type="entry name" value="Pseudouridine synthase"/>
    <property type="match status" value="1"/>
</dbReference>
<keyword evidence="2 6" id="KW-0413">Isomerase</keyword>
<dbReference type="GO" id="GO:0000455">
    <property type="term" value="P:enzyme-directed rRNA pseudouridine synthesis"/>
    <property type="evidence" value="ECO:0007669"/>
    <property type="project" value="TreeGrafter"/>
</dbReference>
<dbReference type="Pfam" id="PF01479">
    <property type="entry name" value="S4"/>
    <property type="match status" value="1"/>
</dbReference>
<gene>
    <name evidence="9" type="ORF">GON04_01825</name>
</gene>
<dbReference type="Pfam" id="PF00849">
    <property type="entry name" value="PseudoU_synth_2"/>
    <property type="match status" value="1"/>
</dbReference>
<comment type="catalytic activity">
    <reaction evidence="6">
        <text>a uridine in RNA = a pseudouridine in RNA</text>
        <dbReference type="Rhea" id="RHEA:48348"/>
        <dbReference type="Rhea" id="RHEA-COMP:12068"/>
        <dbReference type="Rhea" id="RHEA-COMP:12069"/>
        <dbReference type="ChEBI" id="CHEBI:65314"/>
        <dbReference type="ChEBI" id="CHEBI:65315"/>
    </reaction>
</comment>
<sequence>MKQGRTIIGAAPSAPRADDPPDDEAEAGVVEAELRQVQVPPAQHGERLDRVLAALLPEFSRSFLQQLVADGAVAINGRSASRPAHRVKASDVLAIELRPTPQSQAFRPEAMALSVPYEDEHLLVVDKPVGLVVHPAPGNWSGTLLNGLLGRDPRAADVPRAGIVHRLDKDTSGLMVVARSRPAMDALVRMIAAREVSRQYLALGHRRWSGPSPRDVDAPIGRDVRNRLRMAVVDLGREAGKEARTTFEFLDGNDLGCLVRASLHTGRTHQIRVHMAHLGHPLVGDTLYGGAAAAGVQRQALHAFRLAFVHPFTGAPLDLRSELPADLAAGLSGWGLRYNQPAPQAPSRPAGSPRTA</sequence>
<dbReference type="InterPro" id="IPR020103">
    <property type="entry name" value="PsdUridine_synth_cat_dom_sf"/>
</dbReference>
<feature type="active site" evidence="4">
    <location>
        <position position="168"/>
    </location>
</feature>
<evidence type="ECO:0000256" key="3">
    <source>
        <dbReference type="ARBA" id="ARBA00036882"/>
    </source>
</evidence>
<dbReference type="CDD" id="cd02869">
    <property type="entry name" value="PseudoU_synth_RluA_like"/>
    <property type="match status" value="1"/>
</dbReference>
<accession>A0A6N8INA8</accession>
<keyword evidence="10" id="KW-1185">Reference proteome</keyword>
<dbReference type="CDD" id="cd00165">
    <property type="entry name" value="S4"/>
    <property type="match status" value="1"/>
</dbReference>
<dbReference type="PROSITE" id="PS01129">
    <property type="entry name" value="PSI_RLU"/>
    <property type="match status" value="1"/>
</dbReference>
<proteinExistence type="inferred from homology"/>
<dbReference type="GO" id="GO:0003723">
    <property type="term" value="F:RNA binding"/>
    <property type="evidence" value="ECO:0007669"/>
    <property type="project" value="UniProtKB-KW"/>
</dbReference>
<dbReference type="SUPFAM" id="SSF55174">
    <property type="entry name" value="Alpha-L RNA-binding motif"/>
    <property type="match status" value="1"/>
</dbReference>
<evidence type="ECO:0000256" key="2">
    <source>
        <dbReference type="ARBA" id="ARBA00023235"/>
    </source>
</evidence>
<dbReference type="SUPFAM" id="SSF55120">
    <property type="entry name" value="Pseudouridine synthase"/>
    <property type="match status" value="1"/>
</dbReference>
<dbReference type="AlphaFoldDB" id="A0A6N8INA8"/>
<organism evidence="9 10">
    <name type="scientific">Ramlibacter pinisoli</name>
    <dbReference type="NCBI Taxonomy" id="2682844"/>
    <lineage>
        <taxon>Bacteria</taxon>
        <taxon>Pseudomonadati</taxon>
        <taxon>Pseudomonadota</taxon>
        <taxon>Betaproteobacteria</taxon>
        <taxon>Burkholderiales</taxon>
        <taxon>Comamonadaceae</taxon>
        <taxon>Ramlibacter</taxon>
    </lineage>
</organism>
<evidence type="ECO:0000256" key="5">
    <source>
        <dbReference type="PROSITE-ProRule" id="PRU00182"/>
    </source>
</evidence>
<dbReference type="InterPro" id="IPR006225">
    <property type="entry name" value="PsdUridine_synth_RluC/D"/>
</dbReference>
<dbReference type="GO" id="GO:0160140">
    <property type="term" value="F:23S rRNA pseudouridine(1911/1915/1917) synthase activity"/>
    <property type="evidence" value="ECO:0007669"/>
    <property type="project" value="UniProtKB-EC"/>
</dbReference>
<feature type="region of interest" description="Disordered" evidence="7">
    <location>
        <begin position="1"/>
        <end position="25"/>
    </location>
</feature>
<keyword evidence="5" id="KW-0694">RNA-binding</keyword>
<comment type="function">
    <text evidence="6">Responsible for synthesis of pseudouridine from uracil.</text>
</comment>
<comment type="caution">
    <text evidence="9">The sequence shown here is derived from an EMBL/GenBank/DDBJ whole genome shotgun (WGS) entry which is preliminary data.</text>
</comment>
<comment type="catalytic activity">
    <reaction evidence="3">
        <text>uridine(1911/1915/1917) in 23S rRNA = pseudouridine(1911/1915/1917) in 23S rRNA</text>
        <dbReference type="Rhea" id="RHEA:42524"/>
        <dbReference type="Rhea" id="RHEA-COMP:10097"/>
        <dbReference type="Rhea" id="RHEA-COMP:10098"/>
        <dbReference type="ChEBI" id="CHEBI:65314"/>
        <dbReference type="ChEBI" id="CHEBI:65315"/>
        <dbReference type="EC" id="5.4.99.23"/>
    </reaction>
</comment>
<evidence type="ECO:0000313" key="10">
    <source>
        <dbReference type="Proteomes" id="UP000469385"/>
    </source>
</evidence>
<dbReference type="SMART" id="SM00363">
    <property type="entry name" value="S4"/>
    <property type="match status" value="1"/>
</dbReference>
<dbReference type="PROSITE" id="PS50889">
    <property type="entry name" value="S4"/>
    <property type="match status" value="1"/>
</dbReference>
<reference evidence="9 10" key="1">
    <citation type="submission" date="2019-12" db="EMBL/GenBank/DDBJ databases">
        <authorList>
            <person name="Huq M.A."/>
        </authorList>
    </citation>
    <scope>NUCLEOTIDE SEQUENCE [LARGE SCALE GENOMIC DNA]</scope>
    <source>
        <strain evidence="9 10">MAH-25</strain>
    </source>
</reference>
<evidence type="ECO:0000259" key="8">
    <source>
        <dbReference type="SMART" id="SM00363"/>
    </source>
</evidence>
<evidence type="ECO:0000256" key="1">
    <source>
        <dbReference type="ARBA" id="ARBA00010876"/>
    </source>
</evidence>
<name>A0A6N8INA8_9BURK</name>
<evidence type="ECO:0000256" key="4">
    <source>
        <dbReference type="PIRSR" id="PIRSR606225-1"/>
    </source>
</evidence>
<dbReference type="PANTHER" id="PTHR21600:SF44">
    <property type="entry name" value="RIBOSOMAL LARGE SUBUNIT PSEUDOURIDINE SYNTHASE D"/>
    <property type="match status" value="1"/>
</dbReference>
<evidence type="ECO:0000256" key="7">
    <source>
        <dbReference type="SAM" id="MobiDB-lite"/>
    </source>
</evidence>
<feature type="domain" description="RNA-binding S4" evidence="8">
    <location>
        <begin position="46"/>
        <end position="106"/>
    </location>
</feature>
<dbReference type="PANTHER" id="PTHR21600">
    <property type="entry name" value="MITOCHONDRIAL RNA PSEUDOURIDINE SYNTHASE"/>
    <property type="match status" value="1"/>
</dbReference>
<dbReference type="InterPro" id="IPR006145">
    <property type="entry name" value="PsdUridine_synth_RsuA/RluA"/>
</dbReference>
<dbReference type="InterPro" id="IPR006224">
    <property type="entry name" value="PsdUridine_synth_RluA-like_CS"/>
</dbReference>
<dbReference type="InterPro" id="IPR036986">
    <property type="entry name" value="S4_RNA-bd_sf"/>
</dbReference>
<dbReference type="InterPro" id="IPR050188">
    <property type="entry name" value="RluA_PseudoU_synthase"/>
</dbReference>
<dbReference type="NCBIfam" id="TIGR00005">
    <property type="entry name" value="rluA_subfam"/>
    <property type="match status" value="1"/>
</dbReference>